<reference evidence="5 6" key="1">
    <citation type="submission" date="2018-03" db="EMBL/GenBank/DDBJ databases">
        <title>Alkalicoccus saliphilus sp. nov., isolated from a mineral pool.</title>
        <authorList>
            <person name="Zhao B."/>
        </authorList>
    </citation>
    <scope>NUCLEOTIDE SEQUENCE [LARGE SCALE GENOMIC DNA]</scope>
    <source>
        <strain evidence="5 6">6AG</strain>
    </source>
</reference>
<evidence type="ECO:0000313" key="6">
    <source>
        <dbReference type="Proteomes" id="UP000240509"/>
    </source>
</evidence>
<dbReference type="InterPro" id="IPR029000">
    <property type="entry name" value="Cyclophilin-like_dom_sf"/>
</dbReference>
<protein>
    <submittedName>
        <fullName evidence="5">KipI antagonist</fullName>
    </submittedName>
</protein>
<keyword evidence="6" id="KW-1185">Reference proteome</keyword>
<dbReference type="GO" id="GO:0005524">
    <property type="term" value="F:ATP binding"/>
    <property type="evidence" value="ECO:0007669"/>
    <property type="project" value="UniProtKB-KW"/>
</dbReference>
<gene>
    <name evidence="5" type="ORF">C6Y45_05990</name>
</gene>
<dbReference type="PANTHER" id="PTHR43309">
    <property type="entry name" value="5-OXOPROLINASE SUBUNIT C"/>
    <property type="match status" value="1"/>
</dbReference>
<dbReference type="RefSeq" id="WP_107584259.1">
    <property type="nucleotide sequence ID" value="NZ_PZJJ01000007.1"/>
</dbReference>
<keyword evidence="1" id="KW-0547">Nucleotide-binding</keyword>
<dbReference type="NCBIfam" id="TIGR00724">
    <property type="entry name" value="urea_amlyse_rel"/>
    <property type="match status" value="1"/>
</dbReference>
<dbReference type="GO" id="GO:0016787">
    <property type="term" value="F:hydrolase activity"/>
    <property type="evidence" value="ECO:0007669"/>
    <property type="project" value="UniProtKB-KW"/>
</dbReference>
<dbReference type="Proteomes" id="UP000240509">
    <property type="component" value="Unassembled WGS sequence"/>
</dbReference>
<keyword evidence="2" id="KW-0378">Hydrolase</keyword>
<dbReference type="InterPro" id="IPR003778">
    <property type="entry name" value="CT_A_B"/>
</dbReference>
<feature type="domain" description="Carboxyltransferase" evidence="4">
    <location>
        <begin position="25"/>
        <end position="304"/>
    </location>
</feature>
<dbReference type="AlphaFoldDB" id="A0A2T4U7J5"/>
<evidence type="ECO:0000259" key="4">
    <source>
        <dbReference type="SMART" id="SM00797"/>
    </source>
</evidence>
<proteinExistence type="predicted"/>
<sequence>MSGFKVEKQGLLTTVQDKGRPGYQQYGIIVGGAMDPWALRLANVLVGNPDGAAGLEITMMGPELVMTADTKIAVGGGDLSASIDGKDIPLWTAVPVSAGQTISFGKPRSGVRAYIAFGGGIDVPEVLGSRSTYIKAELGGYEGRELNKGDHVSLLPKTSDVPRRRLHPSLIPDYDKTRPVRVISGPDEDLFNEDTMSRFYESEFYLTNEVDRMGYRLEGPGLAPEKEAGILSDATTMGTIQVPAGGQPMLLLADRQTAGGYARIGTVIQEDMPRVAQYGPHEKIQFSAVKVEEAQQLIIKREQAFRCLMKLLHL</sequence>
<evidence type="ECO:0000256" key="2">
    <source>
        <dbReference type="ARBA" id="ARBA00022801"/>
    </source>
</evidence>
<organism evidence="5 6">
    <name type="scientific">Alkalicoccus saliphilus</name>
    <dbReference type="NCBI Taxonomy" id="200989"/>
    <lineage>
        <taxon>Bacteria</taxon>
        <taxon>Bacillati</taxon>
        <taxon>Bacillota</taxon>
        <taxon>Bacilli</taxon>
        <taxon>Bacillales</taxon>
        <taxon>Bacillaceae</taxon>
        <taxon>Alkalicoccus</taxon>
    </lineage>
</organism>
<name>A0A2T4U7J5_9BACI</name>
<comment type="caution">
    <text evidence="5">The sequence shown here is derived from an EMBL/GenBank/DDBJ whole genome shotgun (WGS) entry which is preliminary data.</text>
</comment>
<evidence type="ECO:0000256" key="1">
    <source>
        <dbReference type="ARBA" id="ARBA00022741"/>
    </source>
</evidence>
<evidence type="ECO:0000313" key="5">
    <source>
        <dbReference type="EMBL" id="PTL39377.1"/>
    </source>
</evidence>
<evidence type="ECO:0000256" key="3">
    <source>
        <dbReference type="ARBA" id="ARBA00022840"/>
    </source>
</evidence>
<dbReference type="OrthoDB" id="9782422at2"/>
<dbReference type="InterPro" id="IPR052708">
    <property type="entry name" value="PxpC"/>
</dbReference>
<keyword evidence="3" id="KW-0067">ATP-binding</keyword>
<accession>A0A2T4U7J5</accession>
<dbReference type="SMART" id="SM00797">
    <property type="entry name" value="AHS2"/>
    <property type="match status" value="1"/>
</dbReference>
<dbReference type="PANTHER" id="PTHR43309:SF5">
    <property type="entry name" value="5-OXOPROLINASE SUBUNIT C"/>
    <property type="match status" value="1"/>
</dbReference>
<dbReference type="Pfam" id="PF02626">
    <property type="entry name" value="CT_A_B"/>
    <property type="match status" value="1"/>
</dbReference>
<dbReference type="Gene3D" id="2.40.100.10">
    <property type="entry name" value="Cyclophilin-like"/>
    <property type="match status" value="1"/>
</dbReference>
<dbReference type="EMBL" id="PZJJ01000007">
    <property type="protein sequence ID" value="PTL39377.1"/>
    <property type="molecule type" value="Genomic_DNA"/>
</dbReference>
<dbReference type="SUPFAM" id="SSF50891">
    <property type="entry name" value="Cyclophilin-like"/>
    <property type="match status" value="1"/>
</dbReference>